<gene>
    <name evidence="1" type="ORF">G2W53_045043</name>
</gene>
<organism evidence="1 2">
    <name type="scientific">Senna tora</name>
    <dbReference type="NCBI Taxonomy" id="362788"/>
    <lineage>
        <taxon>Eukaryota</taxon>
        <taxon>Viridiplantae</taxon>
        <taxon>Streptophyta</taxon>
        <taxon>Embryophyta</taxon>
        <taxon>Tracheophyta</taxon>
        <taxon>Spermatophyta</taxon>
        <taxon>Magnoliopsida</taxon>
        <taxon>eudicotyledons</taxon>
        <taxon>Gunneridae</taxon>
        <taxon>Pentapetalae</taxon>
        <taxon>rosids</taxon>
        <taxon>fabids</taxon>
        <taxon>Fabales</taxon>
        <taxon>Fabaceae</taxon>
        <taxon>Caesalpinioideae</taxon>
        <taxon>Cassia clade</taxon>
        <taxon>Senna</taxon>
    </lineage>
</organism>
<proteinExistence type="predicted"/>
<reference evidence="1" key="1">
    <citation type="submission" date="2020-09" db="EMBL/GenBank/DDBJ databases">
        <title>Genome-Enabled Discovery of Anthraquinone Biosynthesis in Senna tora.</title>
        <authorList>
            <person name="Kang S.-H."/>
            <person name="Pandey R.P."/>
            <person name="Lee C.-M."/>
            <person name="Sim J.-S."/>
            <person name="Jeong J.-T."/>
            <person name="Choi B.-S."/>
            <person name="Jung M."/>
            <person name="Ginzburg D."/>
            <person name="Zhao K."/>
            <person name="Won S.Y."/>
            <person name="Oh T.-J."/>
            <person name="Yu Y."/>
            <person name="Kim N.-H."/>
            <person name="Lee O.R."/>
            <person name="Lee T.-H."/>
            <person name="Bashyal P."/>
            <person name="Kim T.-S."/>
            <person name="Lee W.-H."/>
            <person name="Kawkins C."/>
            <person name="Kim C.-K."/>
            <person name="Kim J.S."/>
            <person name="Ahn B.O."/>
            <person name="Rhee S.Y."/>
            <person name="Sohng J.K."/>
        </authorList>
    </citation>
    <scope>NUCLEOTIDE SEQUENCE</scope>
    <source>
        <tissue evidence="1">Leaf</tissue>
    </source>
</reference>
<accession>A0A834SCL8</accession>
<dbReference type="EMBL" id="JAAIUW010000340">
    <property type="protein sequence ID" value="KAF7800544.1"/>
    <property type="molecule type" value="Genomic_DNA"/>
</dbReference>
<name>A0A834SCL8_9FABA</name>
<protein>
    <submittedName>
        <fullName evidence="1">Uncharacterized protein</fullName>
    </submittedName>
</protein>
<evidence type="ECO:0000313" key="2">
    <source>
        <dbReference type="Proteomes" id="UP000634136"/>
    </source>
</evidence>
<keyword evidence="2" id="KW-1185">Reference proteome</keyword>
<dbReference type="AlphaFoldDB" id="A0A834SCL8"/>
<sequence length="51" mass="5792">MPIGVKRTFRIPGEELQLGLTYSAIVSILGLWDFPVLFPDRDISFTPKKID</sequence>
<evidence type="ECO:0000313" key="1">
    <source>
        <dbReference type="EMBL" id="KAF7800544.1"/>
    </source>
</evidence>
<dbReference type="Proteomes" id="UP000634136">
    <property type="component" value="Unassembled WGS sequence"/>
</dbReference>
<comment type="caution">
    <text evidence="1">The sequence shown here is derived from an EMBL/GenBank/DDBJ whole genome shotgun (WGS) entry which is preliminary data.</text>
</comment>